<proteinExistence type="predicted"/>
<dbReference type="GeneID" id="82148257"/>
<protein>
    <recommendedName>
        <fullName evidence="4">DNA-binding protein</fullName>
    </recommendedName>
</protein>
<keyword evidence="3" id="KW-1185">Reference proteome</keyword>
<organism evidence="2 3">
    <name type="scientific">Duncaniella freteri</name>
    <dbReference type="NCBI Taxonomy" id="2530391"/>
    <lineage>
        <taxon>Bacteria</taxon>
        <taxon>Pseudomonadati</taxon>
        <taxon>Bacteroidota</taxon>
        <taxon>Bacteroidia</taxon>
        <taxon>Bacteroidales</taxon>
        <taxon>Muribaculaceae</taxon>
        <taxon>Duncaniella</taxon>
    </lineage>
</organism>
<evidence type="ECO:0008006" key="4">
    <source>
        <dbReference type="Google" id="ProtNLM"/>
    </source>
</evidence>
<evidence type="ECO:0000256" key="1">
    <source>
        <dbReference type="SAM" id="MobiDB-lite"/>
    </source>
</evidence>
<dbReference type="NCBIfam" id="TIGR01764">
    <property type="entry name" value="excise"/>
    <property type="match status" value="1"/>
</dbReference>
<dbReference type="RefSeq" id="WP_135469650.1">
    <property type="nucleotide sequence ID" value="NZ_SJSA01000001.1"/>
</dbReference>
<name>A0A4Z0V603_9BACT</name>
<dbReference type="Proteomes" id="UP000297635">
    <property type="component" value="Unassembled WGS sequence"/>
</dbReference>
<sequence>MSEDRRITMRLTRIENTLEEIKRNITAPVPPDRKITVREAAEIMHCSDQRVRDAIHDGSLKAERNGRRFFLSLYDVRARAGYATLEKNGRPDSFNLKGRNYDYTTDQGD</sequence>
<evidence type="ECO:0000313" key="3">
    <source>
        <dbReference type="Proteomes" id="UP000297635"/>
    </source>
</evidence>
<dbReference type="InterPro" id="IPR010093">
    <property type="entry name" value="SinI_DNA-bd"/>
</dbReference>
<dbReference type="GO" id="GO:0003677">
    <property type="term" value="F:DNA binding"/>
    <property type="evidence" value="ECO:0007669"/>
    <property type="project" value="InterPro"/>
</dbReference>
<evidence type="ECO:0000313" key="2">
    <source>
        <dbReference type="EMBL" id="TGG39275.1"/>
    </source>
</evidence>
<dbReference type="AlphaFoldDB" id="A0A4Z0V603"/>
<gene>
    <name evidence="2" type="ORF">EZ315_00545</name>
</gene>
<comment type="caution">
    <text evidence="2">The sequence shown here is derived from an EMBL/GenBank/DDBJ whole genome shotgun (WGS) entry which is preliminary data.</text>
</comment>
<dbReference type="EMBL" id="SJSA01000001">
    <property type="protein sequence ID" value="TGG39275.1"/>
    <property type="molecule type" value="Genomic_DNA"/>
</dbReference>
<accession>A0A4Z0V603</accession>
<reference evidence="2 3" key="1">
    <citation type="submission" date="2019-02" db="EMBL/GenBank/DDBJ databases">
        <title>Isolation and identification of novel species under the genus Muribaculum.</title>
        <authorList>
            <person name="Miyake S."/>
            <person name="Ding Y."/>
            <person name="Low A."/>
            <person name="Soh M."/>
            <person name="Seedorf H."/>
        </authorList>
    </citation>
    <scope>NUCLEOTIDE SEQUENCE [LARGE SCALE GENOMIC DNA]</scope>
    <source>
        <strain evidence="2 3">TLL-A3</strain>
    </source>
</reference>
<feature type="region of interest" description="Disordered" evidence="1">
    <location>
        <begin position="87"/>
        <end position="109"/>
    </location>
</feature>